<evidence type="ECO:0000313" key="2">
    <source>
        <dbReference type="EMBL" id="MBC8178355.1"/>
    </source>
</evidence>
<dbReference type="PANTHER" id="PTHR13939:SF0">
    <property type="entry name" value="NMN AMIDOHYDROLASE-LIKE PROTEIN YFAY"/>
    <property type="match status" value="1"/>
</dbReference>
<sequence length="300" mass="32811">MPKYDLLKKTELRIENILLENANLSDVAAHVAHVLSLDKNEVLVVDYRNGVMTLDILNTCLNAYNIVGKKDQLLRELGGLPGISVSEDTSIHSDGMLGWIAMDEEMAKQALRKSDGMVFEIMENIAKRAIVFSTGAEVAEGQIEDTNTPAVMRRLISEGYLVTRGQTLKDDKIFISAKLREAADHGGYGLIITTGGVGAEDKDHTVEAVTAMDPEAATPYICHFEVGTGRHVKDGIKIAVGEYNGTFIITLPGPNDEVKASLDVLVEGLKTEQPKNILAEKIAANLRDILREKMAHRHAH</sequence>
<dbReference type="SUPFAM" id="SSF53218">
    <property type="entry name" value="Molybdenum cofactor biosynthesis proteins"/>
    <property type="match status" value="1"/>
</dbReference>
<dbReference type="Proteomes" id="UP000650524">
    <property type="component" value="Unassembled WGS sequence"/>
</dbReference>
<dbReference type="InterPro" id="IPR001453">
    <property type="entry name" value="MoaB/Mog_dom"/>
</dbReference>
<feature type="domain" description="MoaB/Mog" evidence="1">
    <location>
        <begin position="130"/>
        <end position="272"/>
    </location>
</feature>
<dbReference type="AlphaFoldDB" id="A0A8J6T3X5"/>
<evidence type="ECO:0000313" key="3">
    <source>
        <dbReference type="Proteomes" id="UP000650524"/>
    </source>
</evidence>
<organism evidence="2 3">
    <name type="scientific">Candidatus Desulfacyla euxinica</name>
    <dbReference type="NCBI Taxonomy" id="2841693"/>
    <lineage>
        <taxon>Bacteria</taxon>
        <taxon>Deltaproteobacteria</taxon>
        <taxon>Candidatus Desulfacyla</taxon>
    </lineage>
</organism>
<gene>
    <name evidence="2" type="ORF">H8E19_13195</name>
</gene>
<dbReference type="InterPro" id="IPR050101">
    <property type="entry name" value="CinA"/>
</dbReference>
<dbReference type="InterPro" id="IPR036425">
    <property type="entry name" value="MoaB/Mog-like_dom_sf"/>
</dbReference>
<dbReference type="EMBL" id="JACNJD010000275">
    <property type="protein sequence ID" value="MBC8178355.1"/>
    <property type="molecule type" value="Genomic_DNA"/>
</dbReference>
<dbReference type="Gene3D" id="3.40.980.10">
    <property type="entry name" value="MoaB/Mog-like domain"/>
    <property type="match status" value="1"/>
</dbReference>
<proteinExistence type="predicted"/>
<accession>A0A8J6T3X5</accession>
<reference evidence="2 3" key="1">
    <citation type="submission" date="2020-08" db="EMBL/GenBank/DDBJ databases">
        <title>Bridging the membrane lipid divide: bacteria of the FCB group superphylum have the potential to synthesize archaeal ether lipids.</title>
        <authorList>
            <person name="Villanueva L."/>
            <person name="Von Meijenfeldt F.A.B."/>
            <person name="Westbye A.B."/>
            <person name="Yadav S."/>
            <person name="Hopmans E.C."/>
            <person name="Dutilh B.E."/>
            <person name="Sinninghe Damste J.S."/>
        </authorList>
    </citation>
    <scope>NUCLEOTIDE SEQUENCE [LARGE SCALE GENOMIC DNA]</scope>
    <source>
        <strain evidence="2">NIOZ-UU27</strain>
    </source>
</reference>
<name>A0A8J6T3X5_9DELT</name>
<dbReference type="Pfam" id="PF00994">
    <property type="entry name" value="MoCF_biosynth"/>
    <property type="match status" value="1"/>
</dbReference>
<evidence type="ECO:0000259" key="1">
    <source>
        <dbReference type="SMART" id="SM00852"/>
    </source>
</evidence>
<comment type="caution">
    <text evidence="2">The sequence shown here is derived from an EMBL/GenBank/DDBJ whole genome shotgun (WGS) entry which is preliminary data.</text>
</comment>
<dbReference type="PANTHER" id="PTHR13939">
    <property type="entry name" value="NICOTINAMIDE-NUCLEOTIDE AMIDOHYDROLASE PNCC"/>
    <property type="match status" value="1"/>
</dbReference>
<dbReference type="SMART" id="SM00852">
    <property type="entry name" value="MoCF_biosynth"/>
    <property type="match status" value="1"/>
</dbReference>
<protein>
    <submittedName>
        <fullName evidence="2">Competence/damage-inducible protein A</fullName>
    </submittedName>
</protein>